<evidence type="ECO:0000313" key="3">
    <source>
        <dbReference type="EMBL" id="KAL2613866.1"/>
    </source>
</evidence>
<dbReference type="EMBL" id="JBHFFA010000007">
    <property type="protein sequence ID" value="KAL2613866.1"/>
    <property type="molecule type" value="Genomic_DNA"/>
</dbReference>
<keyword evidence="2" id="KW-1133">Transmembrane helix</keyword>
<keyword evidence="2" id="KW-0472">Membrane</keyword>
<evidence type="ECO:0000256" key="2">
    <source>
        <dbReference type="SAM" id="Phobius"/>
    </source>
</evidence>
<protein>
    <submittedName>
        <fullName evidence="3">Uncharacterized protein</fullName>
    </submittedName>
</protein>
<keyword evidence="4" id="KW-1185">Reference proteome</keyword>
<accession>A0ABD1XY35</accession>
<name>A0ABD1XY35_9MARC</name>
<feature type="transmembrane region" description="Helical" evidence="2">
    <location>
        <begin position="20"/>
        <end position="38"/>
    </location>
</feature>
<sequence>MDVSCLKFFILAERGTLHGGLTVTNFLFNGALMHFLLISPAMRSQLDMQNVTWMSDVASSQGDAFWQPGVLPSRTAPEQHSQTIYVDDKES</sequence>
<dbReference type="AlphaFoldDB" id="A0ABD1XY35"/>
<proteinExistence type="predicted"/>
<organism evidence="3 4">
    <name type="scientific">Riccia fluitans</name>
    <dbReference type="NCBI Taxonomy" id="41844"/>
    <lineage>
        <taxon>Eukaryota</taxon>
        <taxon>Viridiplantae</taxon>
        <taxon>Streptophyta</taxon>
        <taxon>Embryophyta</taxon>
        <taxon>Marchantiophyta</taxon>
        <taxon>Marchantiopsida</taxon>
        <taxon>Marchantiidae</taxon>
        <taxon>Marchantiales</taxon>
        <taxon>Ricciaceae</taxon>
        <taxon>Riccia</taxon>
    </lineage>
</organism>
<evidence type="ECO:0000256" key="1">
    <source>
        <dbReference type="SAM" id="MobiDB-lite"/>
    </source>
</evidence>
<comment type="caution">
    <text evidence="3">The sequence shown here is derived from an EMBL/GenBank/DDBJ whole genome shotgun (WGS) entry which is preliminary data.</text>
</comment>
<reference evidence="3 4" key="1">
    <citation type="submission" date="2024-09" db="EMBL/GenBank/DDBJ databases">
        <title>Chromosome-scale assembly of Riccia fluitans.</title>
        <authorList>
            <person name="Paukszto L."/>
            <person name="Sawicki J."/>
            <person name="Karawczyk K."/>
            <person name="Piernik-Szablinska J."/>
            <person name="Szczecinska M."/>
            <person name="Mazdziarz M."/>
        </authorList>
    </citation>
    <scope>NUCLEOTIDE SEQUENCE [LARGE SCALE GENOMIC DNA]</scope>
    <source>
        <strain evidence="3">Rf_01</strain>
        <tissue evidence="3">Aerial parts of the thallus</tissue>
    </source>
</reference>
<dbReference type="Proteomes" id="UP001605036">
    <property type="component" value="Unassembled WGS sequence"/>
</dbReference>
<keyword evidence="2" id="KW-0812">Transmembrane</keyword>
<evidence type="ECO:0000313" key="4">
    <source>
        <dbReference type="Proteomes" id="UP001605036"/>
    </source>
</evidence>
<gene>
    <name evidence="3" type="ORF">R1flu_025558</name>
</gene>
<feature type="region of interest" description="Disordered" evidence="1">
    <location>
        <begin position="69"/>
        <end position="91"/>
    </location>
</feature>